<evidence type="ECO:0000313" key="3">
    <source>
        <dbReference type="Proteomes" id="UP001501791"/>
    </source>
</evidence>
<evidence type="ECO:0000256" key="1">
    <source>
        <dbReference type="SAM" id="MobiDB-lite"/>
    </source>
</evidence>
<proteinExistence type="predicted"/>
<gene>
    <name evidence="2" type="ORF">GCM10009691_20740</name>
</gene>
<reference evidence="3" key="1">
    <citation type="journal article" date="2019" name="Int. J. Syst. Evol. Microbiol.">
        <title>The Global Catalogue of Microorganisms (GCM) 10K type strain sequencing project: providing services to taxonomists for standard genome sequencing and annotation.</title>
        <authorList>
            <consortium name="The Broad Institute Genomics Platform"/>
            <consortium name="The Broad Institute Genome Sequencing Center for Infectious Disease"/>
            <person name="Wu L."/>
            <person name="Ma J."/>
        </authorList>
    </citation>
    <scope>NUCLEOTIDE SEQUENCE [LARGE SCALE GENOMIC DNA]</scope>
    <source>
        <strain evidence="3">JCM 13319</strain>
    </source>
</reference>
<accession>A0ABP4MQ09</accession>
<evidence type="ECO:0008006" key="4">
    <source>
        <dbReference type="Google" id="ProtNLM"/>
    </source>
</evidence>
<dbReference type="Gene3D" id="1.10.10.10">
    <property type="entry name" value="Winged helix-like DNA-binding domain superfamily/Winged helix DNA-binding domain"/>
    <property type="match status" value="1"/>
</dbReference>
<feature type="region of interest" description="Disordered" evidence="1">
    <location>
        <begin position="60"/>
        <end position="86"/>
    </location>
</feature>
<dbReference type="EMBL" id="BAAALY010000007">
    <property type="protein sequence ID" value="GAA1546091.1"/>
    <property type="molecule type" value="Genomic_DNA"/>
</dbReference>
<comment type="caution">
    <text evidence="2">The sequence shown here is derived from an EMBL/GenBank/DDBJ whole genome shotgun (WGS) entry which is preliminary data.</text>
</comment>
<dbReference type="Proteomes" id="UP001501791">
    <property type="component" value="Unassembled WGS sequence"/>
</dbReference>
<dbReference type="InterPro" id="IPR036390">
    <property type="entry name" value="WH_DNA-bd_sf"/>
</dbReference>
<protein>
    <recommendedName>
        <fullName evidence="4">ArsR family transcriptional regulator</fullName>
    </recommendedName>
</protein>
<dbReference type="InterPro" id="IPR036388">
    <property type="entry name" value="WH-like_DNA-bd_sf"/>
</dbReference>
<dbReference type="SUPFAM" id="SSF46785">
    <property type="entry name" value="Winged helix' DNA-binding domain"/>
    <property type="match status" value="1"/>
</dbReference>
<sequence length="103" mass="11165">MDVDKQMCGLDPEGRYVELAVEMFGLLSDATRVRIILGLRRDDELSVNRIAEVVRKSSAAVAAPGEAADGSDRVDPAGGRPSSSTWRHSRQLYRTCVRVCGSG</sequence>
<evidence type="ECO:0000313" key="2">
    <source>
        <dbReference type="EMBL" id="GAA1546091.1"/>
    </source>
</evidence>
<keyword evidence="3" id="KW-1185">Reference proteome</keyword>
<name>A0ABP4MQ09_9MICO</name>
<organism evidence="2 3">
    <name type="scientific">Brevibacterium picturae</name>
    <dbReference type="NCBI Taxonomy" id="260553"/>
    <lineage>
        <taxon>Bacteria</taxon>
        <taxon>Bacillati</taxon>
        <taxon>Actinomycetota</taxon>
        <taxon>Actinomycetes</taxon>
        <taxon>Micrococcales</taxon>
        <taxon>Brevibacteriaceae</taxon>
        <taxon>Brevibacterium</taxon>
    </lineage>
</organism>